<protein>
    <submittedName>
        <fullName evidence="2">Uncharacterized protein</fullName>
    </submittedName>
</protein>
<keyword evidence="3" id="KW-1185">Reference proteome</keyword>
<dbReference type="HOGENOM" id="CLU_122584_0_0_1"/>
<accession>A0A0E0IYI8</accession>
<dbReference type="Gramene" id="ONIVA11G03850.1">
    <property type="protein sequence ID" value="ONIVA11G03850.1"/>
    <property type="gene ID" value="ONIVA11G03850"/>
</dbReference>
<proteinExistence type="predicted"/>
<reference evidence="2" key="2">
    <citation type="submission" date="2018-04" db="EMBL/GenBank/DDBJ databases">
        <title>OnivRS2 (Oryza nivara Reference Sequence Version 2).</title>
        <authorList>
            <person name="Zhang J."/>
            <person name="Kudrna D."/>
            <person name="Lee S."/>
            <person name="Talag J."/>
            <person name="Rajasekar S."/>
            <person name="Welchert J."/>
            <person name="Hsing Y.-I."/>
            <person name="Wing R.A."/>
        </authorList>
    </citation>
    <scope>NUCLEOTIDE SEQUENCE [LARGE SCALE GENOMIC DNA]</scope>
    <source>
        <strain evidence="2">SL10</strain>
    </source>
</reference>
<evidence type="ECO:0000313" key="2">
    <source>
        <dbReference type="EnsemblPlants" id="ONIVA11G03850.1"/>
    </source>
</evidence>
<name>A0A0E0IYI8_ORYNI</name>
<organism evidence="2">
    <name type="scientific">Oryza nivara</name>
    <name type="common">Indian wild rice</name>
    <name type="synonym">Oryza sativa f. spontanea</name>
    <dbReference type="NCBI Taxonomy" id="4536"/>
    <lineage>
        <taxon>Eukaryota</taxon>
        <taxon>Viridiplantae</taxon>
        <taxon>Streptophyta</taxon>
        <taxon>Embryophyta</taxon>
        <taxon>Tracheophyta</taxon>
        <taxon>Spermatophyta</taxon>
        <taxon>Magnoliopsida</taxon>
        <taxon>Liliopsida</taxon>
        <taxon>Poales</taxon>
        <taxon>Poaceae</taxon>
        <taxon>BOP clade</taxon>
        <taxon>Oryzoideae</taxon>
        <taxon>Oryzeae</taxon>
        <taxon>Oryzinae</taxon>
        <taxon>Oryza</taxon>
    </lineage>
</organism>
<evidence type="ECO:0000256" key="1">
    <source>
        <dbReference type="SAM" id="MobiDB-lite"/>
    </source>
</evidence>
<dbReference type="Proteomes" id="UP000006591">
    <property type="component" value="Chromosome 11"/>
</dbReference>
<evidence type="ECO:0000313" key="3">
    <source>
        <dbReference type="Proteomes" id="UP000006591"/>
    </source>
</evidence>
<dbReference type="EnsemblPlants" id="ONIVA11G03850.1">
    <property type="protein sequence ID" value="ONIVA11G03850.1"/>
    <property type="gene ID" value="ONIVA11G03850"/>
</dbReference>
<dbReference type="OMA" id="VWWPREL"/>
<sequence length="191" mass="20914">MTWRSGGQNPKRIKNGSLTNMLRFAVTDNGRRQWQTQEMAVEAEDGDGRAAGVEDSGGQAARQRRKTAATVQARDDGGHAADVGDSGGCSSAPVSLRAAVWWPRELATEAGQRKAWSMLLHLGRPHKLLKRRMQPDDKLVIVNISLSFSLSSPLSSRSSQNPTWNYYCPLLIVSALIKHRLNYGVKCTSGP</sequence>
<dbReference type="AlphaFoldDB" id="A0A0E0IYI8"/>
<reference evidence="2" key="1">
    <citation type="submission" date="2015-04" db="UniProtKB">
        <authorList>
            <consortium name="EnsemblPlants"/>
        </authorList>
    </citation>
    <scope>IDENTIFICATION</scope>
    <source>
        <strain evidence="2">SL10</strain>
    </source>
</reference>
<feature type="region of interest" description="Disordered" evidence="1">
    <location>
        <begin position="43"/>
        <end position="87"/>
    </location>
</feature>